<dbReference type="InterPro" id="IPR002654">
    <property type="entry name" value="Glyco_trans_25"/>
</dbReference>
<gene>
    <name evidence="5" type="ORF">EII21_11020</name>
</gene>
<dbReference type="EMBL" id="RQYC01000035">
    <property type="protein sequence ID" value="RRD88739.1"/>
    <property type="molecule type" value="Genomic_DNA"/>
</dbReference>
<dbReference type="AlphaFoldDB" id="A0A3P2A0B7"/>
<name>A0A3P2A0B7_9NEIS</name>
<proteinExistence type="predicted"/>
<dbReference type="UniPathway" id="UPA00820"/>
<evidence type="ECO:0000256" key="2">
    <source>
        <dbReference type="ARBA" id="ARBA00005222"/>
    </source>
</evidence>
<evidence type="ECO:0000259" key="4">
    <source>
        <dbReference type="Pfam" id="PF01755"/>
    </source>
</evidence>
<keyword evidence="3" id="KW-0448">Lipopolysaccharide biosynthesis</keyword>
<evidence type="ECO:0000256" key="1">
    <source>
        <dbReference type="ARBA" id="ARBA00005068"/>
    </source>
</evidence>
<reference evidence="5 6" key="1">
    <citation type="submission" date="2018-11" db="EMBL/GenBank/DDBJ databases">
        <title>Genomes From Bacteria Associated with the Canine Oral Cavity: a Test Case for Automated Genome-Based Taxonomic Assignment.</title>
        <authorList>
            <person name="Coil D.A."/>
            <person name="Jospin G."/>
            <person name="Darling A.E."/>
            <person name="Wallis C."/>
            <person name="Davis I.J."/>
            <person name="Harris S."/>
            <person name="Eisen J.A."/>
            <person name="Holcombe L.J."/>
            <person name="O'Flynn C."/>
        </authorList>
    </citation>
    <scope>NUCLEOTIDE SEQUENCE [LARGE SCALE GENOMIC DNA]</scope>
    <source>
        <strain evidence="5 6">COT-280</strain>
    </source>
</reference>
<protein>
    <submittedName>
        <fullName evidence="5">Glycosyltransferase family 25 protein</fullName>
    </submittedName>
</protein>
<keyword evidence="5" id="KW-0808">Transferase</keyword>
<evidence type="ECO:0000313" key="6">
    <source>
        <dbReference type="Proteomes" id="UP000269923"/>
    </source>
</evidence>
<comment type="pathway">
    <text evidence="2">Glycan metabolism; lacto-N-neotetraose biosynthesis.</text>
</comment>
<organism evidence="5 6">
    <name type="scientific">Conchiformibius steedae</name>
    <dbReference type="NCBI Taxonomy" id="153493"/>
    <lineage>
        <taxon>Bacteria</taxon>
        <taxon>Pseudomonadati</taxon>
        <taxon>Pseudomonadota</taxon>
        <taxon>Betaproteobacteria</taxon>
        <taxon>Neisseriales</taxon>
        <taxon>Neisseriaceae</taxon>
        <taxon>Conchiformibius</taxon>
    </lineage>
</organism>
<dbReference type="GO" id="GO:0016740">
    <property type="term" value="F:transferase activity"/>
    <property type="evidence" value="ECO:0007669"/>
    <property type="project" value="UniProtKB-KW"/>
</dbReference>
<comment type="pathway">
    <text evidence="1">Bacterial outer membrane biogenesis; lipooligosaccharide biosynthesis.</text>
</comment>
<sequence>MLANFVISIRHATERRQHITETFGKQNIPFTFFDAVTPQDGLNEGIRCHVPALASADNLTAGEKACFISHVLLWQHCLDADLPYIAVFEDDILLSTDAAAFLNEDGWLKQSLTPQHSFILRLESSPFPSRYQPCPVLLPYRKHHFLTLSEQQICTAGYIISQAAAQWLLKQCTALPANFNLPLDDWLFGPDFLFHETLLLAQITPALCMQESFYHASPTLGSQLETERRLKRPFLPKRKSWNQKLIHALTKISREHRKYKQRIIENHMSQYAPRHIIPFTPAKP</sequence>
<accession>A0A3P2A0B7</accession>
<dbReference type="GO" id="GO:0009103">
    <property type="term" value="P:lipopolysaccharide biosynthetic process"/>
    <property type="evidence" value="ECO:0007669"/>
    <property type="project" value="UniProtKB-KW"/>
</dbReference>
<dbReference type="Proteomes" id="UP000269923">
    <property type="component" value="Unassembled WGS sequence"/>
</dbReference>
<dbReference type="Pfam" id="PF01755">
    <property type="entry name" value="Glyco_transf_25"/>
    <property type="match status" value="1"/>
</dbReference>
<dbReference type="RefSeq" id="WP_124796414.1">
    <property type="nucleotide sequence ID" value="NZ_RQYC01000035.1"/>
</dbReference>
<keyword evidence="6" id="KW-1185">Reference proteome</keyword>
<comment type="caution">
    <text evidence="5">The sequence shown here is derived from an EMBL/GenBank/DDBJ whole genome shotgun (WGS) entry which is preliminary data.</text>
</comment>
<dbReference type="UniPathway" id="UPA00501"/>
<feature type="domain" description="Glycosyl transferase family 25" evidence="4">
    <location>
        <begin position="1"/>
        <end position="185"/>
    </location>
</feature>
<dbReference type="CDD" id="cd06532">
    <property type="entry name" value="Glyco_transf_25"/>
    <property type="match status" value="1"/>
</dbReference>
<dbReference type="OrthoDB" id="119742at2"/>
<evidence type="ECO:0000256" key="3">
    <source>
        <dbReference type="ARBA" id="ARBA00022985"/>
    </source>
</evidence>
<evidence type="ECO:0000313" key="5">
    <source>
        <dbReference type="EMBL" id="RRD88739.1"/>
    </source>
</evidence>